<dbReference type="FunFam" id="3.40.50.300:FF:000006">
    <property type="entry name" value="DNA-binding transcriptional regulator NtrC"/>
    <property type="match status" value="1"/>
</dbReference>
<keyword evidence="1" id="KW-0547">Nucleotide-binding</keyword>
<proteinExistence type="predicted"/>
<dbReference type="Pfam" id="PF00158">
    <property type="entry name" value="Sigma54_activat"/>
    <property type="match status" value="1"/>
</dbReference>
<evidence type="ECO:0000256" key="3">
    <source>
        <dbReference type="ARBA" id="ARBA00023012"/>
    </source>
</evidence>
<dbReference type="InterPro" id="IPR009057">
    <property type="entry name" value="Homeodomain-like_sf"/>
</dbReference>
<organism evidence="9 10">
    <name type="scientific">Polymorphobacter multimanifer</name>
    <dbReference type="NCBI Taxonomy" id="1070431"/>
    <lineage>
        <taxon>Bacteria</taxon>
        <taxon>Pseudomonadati</taxon>
        <taxon>Pseudomonadota</taxon>
        <taxon>Alphaproteobacteria</taxon>
        <taxon>Sphingomonadales</taxon>
        <taxon>Sphingosinicellaceae</taxon>
        <taxon>Polymorphobacter</taxon>
    </lineage>
</organism>
<dbReference type="InterPro" id="IPR025944">
    <property type="entry name" value="Sigma_54_int_dom_CS"/>
</dbReference>
<keyword evidence="6" id="KW-0010">Activator</keyword>
<keyword evidence="10" id="KW-1185">Reference proteome</keyword>
<evidence type="ECO:0000313" key="9">
    <source>
        <dbReference type="EMBL" id="MBB6226347.1"/>
    </source>
</evidence>
<dbReference type="Proteomes" id="UP000538147">
    <property type="component" value="Unassembled WGS sequence"/>
</dbReference>
<dbReference type="InterPro" id="IPR058031">
    <property type="entry name" value="AAA_lid_NorR"/>
</dbReference>
<keyword evidence="4" id="KW-0805">Transcription regulation</keyword>
<evidence type="ECO:0000256" key="1">
    <source>
        <dbReference type="ARBA" id="ARBA00022741"/>
    </source>
</evidence>
<dbReference type="Pfam" id="PF25601">
    <property type="entry name" value="AAA_lid_14"/>
    <property type="match status" value="1"/>
</dbReference>
<dbReference type="AlphaFoldDB" id="A0A841L0Z6"/>
<dbReference type="GO" id="GO:0000160">
    <property type="term" value="P:phosphorelay signal transduction system"/>
    <property type="evidence" value="ECO:0007669"/>
    <property type="project" value="UniProtKB-KW"/>
</dbReference>
<dbReference type="InterPro" id="IPR002078">
    <property type="entry name" value="Sigma_54_int"/>
</dbReference>
<keyword evidence="5" id="KW-0238">DNA-binding</keyword>
<accession>A0A841L0Z6</accession>
<evidence type="ECO:0000259" key="8">
    <source>
        <dbReference type="PROSITE" id="PS50045"/>
    </source>
</evidence>
<feature type="domain" description="Sigma-54 factor interaction" evidence="8">
    <location>
        <begin position="89"/>
        <end position="323"/>
    </location>
</feature>
<dbReference type="Gene3D" id="3.40.50.300">
    <property type="entry name" value="P-loop containing nucleotide triphosphate hydrolases"/>
    <property type="match status" value="1"/>
</dbReference>
<dbReference type="PANTHER" id="PTHR32071">
    <property type="entry name" value="TRANSCRIPTIONAL REGULATORY PROTEIN"/>
    <property type="match status" value="1"/>
</dbReference>
<dbReference type="SUPFAM" id="SSF52540">
    <property type="entry name" value="P-loop containing nucleoside triphosphate hydrolases"/>
    <property type="match status" value="1"/>
</dbReference>
<dbReference type="CDD" id="cd00009">
    <property type="entry name" value="AAA"/>
    <property type="match status" value="1"/>
</dbReference>
<dbReference type="PANTHER" id="PTHR32071:SF21">
    <property type="entry name" value="TRANSCRIPTIONAL REGULATORY PROTEIN FLGR"/>
    <property type="match status" value="1"/>
</dbReference>
<name>A0A841L0Z6_9SPHN</name>
<evidence type="ECO:0000256" key="4">
    <source>
        <dbReference type="ARBA" id="ARBA00023015"/>
    </source>
</evidence>
<dbReference type="PROSITE" id="PS00676">
    <property type="entry name" value="SIGMA54_INTERACT_2"/>
    <property type="match status" value="1"/>
</dbReference>
<dbReference type="InterPro" id="IPR025943">
    <property type="entry name" value="Sigma_54_int_dom_ATP-bd_2"/>
</dbReference>
<protein>
    <submittedName>
        <fullName evidence="9">Two-component system response regulator FlrC</fullName>
    </submittedName>
</protein>
<dbReference type="SMART" id="SM00382">
    <property type="entry name" value="AAA"/>
    <property type="match status" value="1"/>
</dbReference>
<comment type="caution">
    <text evidence="9">The sequence shown here is derived from an EMBL/GenBank/DDBJ whole genome shotgun (WGS) entry which is preliminary data.</text>
</comment>
<evidence type="ECO:0000256" key="5">
    <source>
        <dbReference type="ARBA" id="ARBA00023125"/>
    </source>
</evidence>
<keyword evidence="3" id="KW-0902">Two-component regulatory system</keyword>
<reference evidence="9 10" key="1">
    <citation type="submission" date="2020-08" db="EMBL/GenBank/DDBJ databases">
        <title>Genomic Encyclopedia of Type Strains, Phase IV (KMG-IV): sequencing the most valuable type-strain genomes for metagenomic binning, comparative biology and taxonomic classification.</title>
        <authorList>
            <person name="Goeker M."/>
        </authorList>
    </citation>
    <scope>NUCLEOTIDE SEQUENCE [LARGE SCALE GENOMIC DNA]</scope>
    <source>
        <strain evidence="9 10">DSM 102189</strain>
    </source>
</reference>
<dbReference type="RefSeq" id="WP_184194879.1">
    <property type="nucleotide sequence ID" value="NZ_JACIIV010000003.1"/>
</dbReference>
<dbReference type="GO" id="GO:0003677">
    <property type="term" value="F:DNA binding"/>
    <property type="evidence" value="ECO:0007669"/>
    <property type="project" value="UniProtKB-KW"/>
</dbReference>
<evidence type="ECO:0000256" key="2">
    <source>
        <dbReference type="ARBA" id="ARBA00022840"/>
    </source>
</evidence>
<keyword evidence="2" id="KW-0067">ATP-binding</keyword>
<sequence length="417" mass="44234">MINAPPPPPVFWPALPALLATLPPFTIPVVWTGERPSCPHVYIGAAPRLPARRSAATLGPHGLALHLAPGDEGHALALIAAFLAPETTPAATAPASRALLALAARVAPRDVSVLIEGATGTGKEGLARLIHQLSPRRDASLVAVNCAALPEAMLEATLFGHERGAFTGAVAAGRGLFREADGGTLFLDEVAELPLPLQAKLLRALQEREVMPVGATRPVKVDVRLIAAGNRDLAADVACGRFRADLYYRLAVFPLRTLPLAERIEDLPAIAAALLLRRAREACHGTATVPIGWLTPSTVAALIAHPWPGNVRELGNVLDRALVMGDGTTIDTHDLTFDTPFQPRNALPRPLQHPPHNPALTGAVRAQEERSIACALAEAPTRRAAAARLGISERTLRYKMAGIASRSPGFPREMRLQ</sequence>
<evidence type="ECO:0000313" key="10">
    <source>
        <dbReference type="Proteomes" id="UP000538147"/>
    </source>
</evidence>
<dbReference type="InterPro" id="IPR003593">
    <property type="entry name" value="AAA+_ATPase"/>
</dbReference>
<dbReference type="PROSITE" id="PS00688">
    <property type="entry name" value="SIGMA54_INTERACT_3"/>
    <property type="match status" value="1"/>
</dbReference>
<dbReference type="GO" id="GO:0006355">
    <property type="term" value="P:regulation of DNA-templated transcription"/>
    <property type="evidence" value="ECO:0007669"/>
    <property type="project" value="InterPro"/>
</dbReference>
<dbReference type="SUPFAM" id="SSF46689">
    <property type="entry name" value="Homeodomain-like"/>
    <property type="match status" value="1"/>
</dbReference>
<dbReference type="Gene3D" id="1.10.8.60">
    <property type="match status" value="1"/>
</dbReference>
<evidence type="ECO:0000256" key="6">
    <source>
        <dbReference type="ARBA" id="ARBA00023159"/>
    </source>
</evidence>
<keyword evidence="7" id="KW-0804">Transcription</keyword>
<dbReference type="PROSITE" id="PS50045">
    <property type="entry name" value="SIGMA54_INTERACT_4"/>
    <property type="match status" value="1"/>
</dbReference>
<dbReference type="GO" id="GO:0005524">
    <property type="term" value="F:ATP binding"/>
    <property type="evidence" value="ECO:0007669"/>
    <property type="project" value="UniProtKB-KW"/>
</dbReference>
<dbReference type="EMBL" id="JACIIV010000003">
    <property type="protein sequence ID" value="MBB6226347.1"/>
    <property type="molecule type" value="Genomic_DNA"/>
</dbReference>
<dbReference type="InterPro" id="IPR027417">
    <property type="entry name" value="P-loop_NTPase"/>
</dbReference>
<gene>
    <name evidence="9" type="ORF">FHS79_000501</name>
</gene>
<evidence type="ECO:0000256" key="7">
    <source>
        <dbReference type="ARBA" id="ARBA00023163"/>
    </source>
</evidence>